<evidence type="ECO:0008006" key="4">
    <source>
        <dbReference type="Google" id="ProtNLM"/>
    </source>
</evidence>
<organism evidence="2 3">
    <name type="scientific">Legionella maceachernii</name>
    <dbReference type="NCBI Taxonomy" id="466"/>
    <lineage>
        <taxon>Bacteria</taxon>
        <taxon>Pseudomonadati</taxon>
        <taxon>Pseudomonadota</taxon>
        <taxon>Gammaproteobacteria</taxon>
        <taxon>Legionellales</taxon>
        <taxon>Legionellaceae</taxon>
        <taxon>Legionella</taxon>
    </lineage>
</organism>
<accession>A0A0W0WCV5</accession>
<dbReference type="RefSeq" id="WP_058451516.1">
    <property type="nucleotide sequence ID" value="NZ_CAAAIB010000003.1"/>
</dbReference>
<evidence type="ECO:0000256" key="1">
    <source>
        <dbReference type="SAM" id="SignalP"/>
    </source>
</evidence>
<proteinExistence type="predicted"/>
<evidence type="ECO:0000313" key="3">
    <source>
        <dbReference type="Proteomes" id="UP000054908"/>
    </source>
</evidence>
<dbReference type="PATRIC" id="fig|466.6.peg.748"/>
<dbReference type="InterPro" id="IPR011250">
    <property type="entry name" value="OMP/PagP_B-barrel"/>
</dbReference>
<dbReference type="Gene3D" id="2.40.160.20">
    <property type="match status" value="1"/>
</dbReference>
<feature type="signal peptide" evidence="1">
    <location>
        <begin position="1"/>
        <end position="20"/>
    </location>
</feature>
<dbReference type="STRING" id="466.Lmac_0694"/>
<comment type="caution">
    <text evidence="2">The sequence shown here is derived from an EMBL/GenBank/DDBJ whole genome shotgun (WGS) entry which is preliminary data.</text>
</comment>
<dbReference type="Proteomes" id="UP000054908">
    <property type="component" value="Unassembled WGS sequence"/>
</dbReference>
<dbReference type="OrthoDB" id="5647185at2"/>
<gene>
    <name evidence="2" type="ORF">Lmac_0694</name>
</gene>
<feature type="chain" id="PRO_5006915339" description="Opacity protein-like surface antigen" evidence="1">
    <location>
        <begin position="21"/>
        <end position="277"/>
    </location>
</feature>
<sequence>MKRSSQFALTSLFLANSVFAATPSEGWYWGLMGGLSYTPSIDISGPNPLPFLQINQIINPNPVPVTSNSTFVSYVTGLPIVNRAHPSLSYATVSSAFTPTMNGSLEYKVGGNFGTQLGYRICNFRAEGELVFNYAPLSQVKIGGVSIKRHVTLTNPIRLSGQSVVGAGLINGYYDFYDEENDPTWVPYLGLGIGYAYVRNSVTFSLPYLYVNSFSLNVKGNESAPIGQAILGISYYASDDLSIGLDYRYITTRTISSINSRIQTNTLNLNFNYYFSD</sequence>
<keyword evidence="1" id="KW-0732">Signal</keyword>
<name>A0A0W0WCV5_9GAMM</name>
<protein>
    <recommendedName>
        <fullName evidence="4">Opacity protein-like surface antigen</fullName>
    </recommendedName>
</protein>
<reference evidence="2 3" key="1">
    <citation type="submission" date="2015-11" db="EMBL/GenBank/DDBJ databases">
        <title>Genomic analysis of 38 Legionella species identifies large and diverse effector repertoires.</title>
        <authorList>
            <person name="Burstein D."/>
            <person name="Amaro F."/>
            <person name="Zusman T."/>
            <person name="Lifshitz Z."/>
            <person name="Cohen O."/>
            <person name="Gilbert J.A."/>
            <person name="Pupko T."/>
            <person name="Shuman H.A."/>
            <person name="Segal G."/>
        </authorList>
    </citation>
    <scope>NUCLEOTIDE SEQUENCE [LARGE SCALE GENOMIC DNA]</scope>
    <source>
        <strain evidence="2 3">PX-1-G2-E2</strain>
    </source>
</reference>
<keyword evidence="3" id="KW-1185">Reference proteome</keyword>
<evidence type="ECO:0000313" key="2">
    <source>
        <dbReference type="EMBL" id="KTD30197.1"/>
    </source>
</evidence>
<dbReference type="SUPFAM" id="SSF56925">
    <property type="entry name" value="OMPA-like"/>
    <property type="match status" value="1"/>
</dbReference>
<dbReference type="AlphaFoldDB" id="A0A0W0WCV5"/>
<dbReference type="EMBL" id="LNYL01000018">
    <property type="protein sequence ID" value="KTD30197.1"/>
    <property type="molecule type" value="Genomic_DNA"/>
</dbReference>